<dbReference type="STRING" id="166486.ERS852572_01471"/>
<name>A0A173TE82_9FIRM</name>
<dbReference type="Pfam" id="PF13289">
    <property type="entry name" value="SIR2_2"/>
    <property type="match status" value="1"/>
</dbReference>
<dbReference type="InterPro" id="IPR057574">
    <property type="entry name" value="nSTAND_NTPase5_dom"/>
</dbReference>
<evidence type="ECO:0000259" key="1">
    <source>
        <dbReference type="Pfam" id="PF25199"/>
    </source>
</evidence>
<dbReference type="PaxDb" id="166486-ERS852572_01471"/>
<evidence type="ECO:0000313" key="3">
    <source>
        <dbReference type="Proteomes" id="UP000095350"/>
    </source>
</evidence>
<organism evidence="2 3">
    <name type="scientific">Roseburia intestinalis</name>
    <dbReference type="NCBI Taxonomy" id="166486"/>
    <lineage>
        <taxon>Bacteria</taxon>
        <taxon>Bacillati</taxon>
        <taxon>Bacillota</taxon>
        <taxon>Clostridia</taxon>
        <taxon>Lachnospirales</taxon>
        <taxon>Lachnospiraceae</taxon>
        <taxon>Roseburia</taxon>
    </lineage>
</organism>
<feature type="domain" description="Novel STAND NTPase 5" evidence="1">
    <location>
        <begin position="305"/>
        <end position="438"/>
    </location>
</feature>
<reference evidence="2 3" key="1">
    <citation type="submission" date="2015-09" db="EMBL/GenBank/DDBJ databases">
        <authorList>
            <consortium name="Pathogen Informatics"/>
        </authorList>
    </citation>
    <scope>NUCLEOTIDE SEQUENCE [LARGE SCALE GENOMIC DNA]</scope>
    <source>
        <strain evidence="2 3">2789STDY5834960</strain>
    </source>
</reference>
<dbReference type="Pfam" id="PF25199">
    <property type="entry name" value="nSTAND_NTPase5"/>
    <property type="match status" value="1"/>
</dbReference>
<protein>
    <recommendedName>
        <fullName evidence="1">Novel STAND NTPase 5 domain-containing protein</fullName>
    </recommendedName>
</protein>
<sequence>MEKTLEEAKELLNSILLTDNTPILFLGAGFSCGASNKANAMDGCKLKEYIYDTLAKDKIGPEDEEEVKGYDLRKLSDEIYRIYHGKTELYNLLHEMYINTRPAEFHDYLVKYPWKNIYTVNIDDLVENIYEEQGENIVVQNKQRLISNSKSTQLFKLHGCVRNMEEGVIFSEDEYTELITRKLDAKLNKFSNDIQRDNVIFIGARMDEPDIKYYLKIYEDAGCQYRNNKLVFIDYKPSRYLKKEVEKLGAVLIQASNEEFLRYIAEINYQPDELDRAKMDLSYNGIYLLDNIVKLYKKPYESKLYEGNFCVWQDVYDGWTFEDSNLKNAVHKLDELLEKDSNIYCFSIYGRYFSGKSCLLKQLGYYIKNKGYDILEYRGRYLNTQSIINYVNTSANNKFAIIIDNASFYYEEIERIFTKNIGDKKLVILTASRTYYHQKRKYYLEGNCYCDYKQKDGFSRDDSIIVRDKLKAKNHLSYMASLREDAQPNEIYKQKSMANLIASLIYGNVFKRNKNKLNITFKSFSDLEKQLLIELAIFDTADIEIYPRELFTERYGKRISLDEDVTRNMAKIVNYVRMDENGLSLRNAIIEKYILISNKKELGDRIIDILRYVSRYVSERRNDIWYIIFQCLLKEDILENRLKLKKNDIKRIYFSVKKEYEAISYYWLQLGLYEQKVNDFVASYNYLEMSASIRPNSYKIQHALARNYLRHANYVMDYNEAKELFAEGEARMKNLIESKEFYKEKAKPFSINSYILEKIRYIQKFNIDPDKKELTYMNNAINMVSDADPYKEKMCYAFYVLLEEKNKLGILDMSMDGPYVKYIGRKNELTESDLEYESIVEDM</sequence>
<dbReference type="InterPro" id="IPR029035">
    <property type="entry name" value="DHS-like_NAD/FAD-binding_dom"/>
</dbReference>
<dbReference type="InterPro" id="IPR027417">
    <property type="entry name" value="P-loop_NTPase"/>
</dbReference>
<accession>A0A173TE82</accession>
<dbReference type="Proteomes" id="UP000095350">
    <property type="component" value="Unassembled WGS sequence"/>
</dbReference>
<dbReference type="OrthoDB" id="7357874at2"/>
<dbReference type="SUPFAM" id="SSF52467">
    <property type="entry name" value="DHS-like NAD/FAD-binding domain"/>
    <property type="match status" value="1"/>
</dbReference>
<evidence type="ECO:0000313" key="2">
    <source>
        <dbReference type="EMBL" id="CUN00235.1"/>
    </source>
</evidence>
<dbReference type="EMBL" id="CYXZ01000009">
    <property type="protein sequence ID" value="CUN00235.1"/>
    <property type="molecule type" value="Genomic_DNA"/>
</dbReference>
<gene>
    <name evidence="2" type="ORF">ERS852572_01471</name>
</gene>
<dbReference type="PROSITE" id="PS51257">
    <property type="entry name" value="PROKAR_LIPOPROTEIN"/>
    <property type="match status" value="1"/>
</dbReference>
<proteinExistence type="predicted"/>
<dbReference type="AlphaFoldDB" id="A0A173TE82"/>
<dbReference type="SUPFAM" id="SSF52540">
    <property type="entry name" value="P-loop containing nucleoside triphosphate hydrolases"/>
    <property type="match status" value="1"/>
</dbReference>